<gene>
    <name evidence="2" type="ORF">DZC73_24555</name>
</gene>
<dbReference type="InterPro" id="IPR029016">
    <property type="entry name" value="GAF-like_dom_sf"/>
</dbReference>
<dbReference type="InterPro" id="IPR003018">
    <property type="entry name" value="GAF"/>
</dbReference>
<dbReference type="AlphaFoldDB" id="A0A3N7HJE2"/>
<evidence type="ECO:0000313" key="2">
    <source>
        <dbReference type="EMBL" id="RQP22174.1"/>
    </source>
</evidence>
<dbReference type="RefSeq" id="WP_124543021.1">
    <property type="nucleotide sequence ID" value="NZ_QUSW01000008.1"/>
</dbReference>
<comment type="caution">
    <text evidence="2">The sequence shown here is derived from an EMBL/GenBank/DDBJ whole genome shotgun (WGS) entry which is preliminary data.</text>
</comment>
<sequence length="180" mass="19744">MAASIEHQLRQVGTQFADGKIDHPTARMRIVSAIQGHFRCSRVSYWYLYGEPGDRVLECVVSSGVEADTHAPGQRFLESAAPDYIQALIGARMYVCEDTLTDPNFASLRERYLKPNASRALLDAALSANGKMIGVLCLEQVGGPRKWTRPEVMAALRIATGISMFVARFNAQSVQVAAVQ</sequence>
<dbReference type="SUPFAM" id="SSF55781">
    <property type="entry name" value="GAF domain-like"/>
    <property type="match status" value="1"/>
</dbReference>
<dbReference type="Proteomes" id="UP000267464">
    <property type="component" value="Unassembled WGS sequence"/>
</dbReference>
<dbReference type="EMBL" id="QUSW01000008">
    <property type="protein sequence ID" value="RQP22174.1"/>
    <property type="molecule type" value="Genomic_DNA"/>
</dbReference>
<organism evidence="2 3">
    <name type="scientific">Piscinibacter terrae</name>
    <dbReference type="NCBI Taxonomy" id="2496871"/>
    <lineage>
        <taxon>Bacteria</taxon>
        <taxon>Pseudomonadati</taxon>
        <taxon>Pseudomonadota</taxon>
        <taxon>Betaproteobacteria</taxon>
        <taxon>Burkholderiales</taxon>
        <taxon>Sphaerotilaceae</taxon>
        <taxon>Piscinibacter</taxon>
    </lineage>
</organism>
<feature type="domain" description="GAF" evidence="1">
    <location>
        <begin position="22"/>
        <end position="178"/>
    </location>
</feature>
<dbReference type="Gene3D" id="3.30.450.40">
    <property type="match status" value="1"/>
</dbReference>
<keyword evidence="3" id="KW-1185">Reference proteome</keyword>
<dbReference type="OrthoDB" id="9157015at2"/>
<accession>A0A3N7HJE2</accession>
<dbReference type="Pfam" id="PF01590">
    <property type="entry name" value="GAF"/>
    <property type="match status" value="1"/>
</dbReference>
<evidence type="ECO:0000259" key="1">
    <source>
        <dbReference type="SMART" id="SM00065"/>
    </source>
</evidence>
<reference evidence="2 3" key="2">
    <citation type="submission" date="2018-12" db="EMBL/GenBank/DDBJ databases">
        <title>Rhizobacter gummiphilus sp. nov., a rubber-degrading bacterium isolated from the soil of a botanical garden in Japan.</title>
        <authorList>
            <person name="Shunsuke S.S."/>
        </authorList>
    </citation>
    <scope>NUCLEOTIDE SEQUENCE [LARGE SCALE GENOMIC DNA]</scope>
    <source>
        <strain evidence="2 3">S-16</strain>
    </source>
</reference>
<dbReference type="SMART" id="SM00065">
    <property type="entry name" value="GAF"/>
    <property type="match status" value="1"/>
</dbReference>
<name>A0A3N7HJE2_9BURK</name>
<reference evidence="2 3" key="1">
    <citation type="submission" date="2018-08" db="EMBL/GenBank/DDBJ databases">
        <authorList>
            <person name="Khan S.A."/>
            <person name="Jeon C.O."/>
            <person name="Chun B.H."/>
            <person name="Jeong S.E."/>
        </authorList>
    </citation>
    <scope>NUCLEOTIDE SEQUENCE [LARGE SCALE GENOMIC DNA]</scope>
    <source>
        <strain evidence="2 3">S-16</strain>
    </source>
</reference>
<protein>
    <submittedName>
        <fullName evidence="2">GAF domain-containing protein</fullName>
    </submittedName>
</protein>
<proteinExistence type="predicted"/>
<evidence type="ECO:0000313" key="3">
    <source>
        <dbReference type="Proteomes" id="UP000267464"/>
    </source>
</evidence>